<evidence type="ECO:0000256" key="3">
    <source>
        <dbReference type="ARBA" id="ARBA00022692"/>
    </source>
</evidence>
<name>A0A852ZLM7_9ACTN</name>
<dbReference type="GO" id="GO:0005886">
    <property type="term" value="C:plasma membrane"/>
    <property type="evidence" value="ECO:0007669"/>
    <property type="project" value="UniProtKB-SubCell"/>
</dbReference>
<feature type="transmembrane region" description="Helical" evidence="7">
    <location>
        <begin position="225"/>
        <end position="249"/>
    </location>
</feature>
<evidence type="ECO:0000313" key="8">
    <source>
        <dbReference type="EMBL" id="NYI03296.1"/>
    </source>
</evidence>
<dbReference type="PANTHER" id="PTHR30213:SF0">
    <property type="entry name" value="UPF0761 MEMBRANE PROTEIN YIHY"/>
    <property type="match status" value="1"/>
</dbReference>
<dbReference type="NCBIfam" id="TIGR00765">
    <property type="entry name" value="yihY_not_rbn"/>
    <property type="match status" value="1"/>
</dbReference>
<dbReference type="Pfam" id="PF03631">
    <property type="entry name" value="Virul_fac_BrkB"/>
    <property type="match status" value="1"/>
</dbReference>
<accession>A0A852ZLM7</accession>
<dbReference type="Proteomes" id="UP000567795">
    <property type="component" value="Unassembled WGS sequence"/>
</dbReference>
<keyword evidence="3 7" id="KW-0812">Transmembrane</keyword>
<evidence type="ECO:0000256" key="5">
    <source>
        <dbReference type="ARBA" id="ARBA00023136"/>
    </source>
</evidence>
<gene>
    <name evidence="8" type="ORF">FHU37_000239</name>
</gene>
<feature type="transmembrane region" description="Helical" evidence="7">
    <location>
        <begin position="105"/>
        <end position="127"/>
    </location>
</feature>
<organism evidence="8 9">
    <name type="scientific">Allostreptomyces psammosilenae</name>
    <dbReference type="NCBI Taxonomy" id="1892865"/>
    <lineage>
        <taxon>Bacteria</taxon>
        <taxon>Bacillati</taxon>
        <taxon>Actinomycetota</taxon>
        <taxon>Actinomycetes</taxon>
        <taxon>Kitasatosporales</taxon>
        <taxon>Streptomycetaceae</taxon>
        <taxon>Allostreptomyces</taxon>
    </lineage>
</organism>
<feature type="transmembrane region" description="Helical" evidence="7">
    <location>
        <begin position="46"/>
        <end position="68"/>
    </location>
</feature>
<dbReference type="InterPro" id="IPR017039">
    <property type="entry name" value="Virul_fac_BrkB"/>
</dbReference>
<dbReference type="EMBL" id="JACBZD010000001">
    <property type="protein sequence ID" value="NYI03296.1"/>
    <property type="molecule type" value="Genomic_DNA"/>
</dbReference>
<keyword evidence="9" id="KW-1185">Reference proteome</keyword>
<keyword evidence="5 7" id="KW-0472">Membrane</keyword>
<feature type="transmembrane region" description="Helical" evidence="7">
    <location>
        <begin position="191"/>
        <end position="213"/>
    </location>
</feature>
<dbReference type="RefSeq" id="WP_179812372.1">
    <property type="nucleotide sequence ID" value="NZ_JACBZD010000001.1"/>
</dbReference>
<evidence type="ECO:0000313" key="9">
    <source>
        <dbReference type="Proteomes" id="UP000567795"/>
    </source>
</evidence>
<dbReference type="PANTHER" id="PTHR30213">
    <property type="entry name" value="INNER MEMBRANE PROTEIN YHJD"/>
    <property type="match status" value="1"/>
</dbReference>
<evidence type="ECO:0000256" key="6">
    <source>
        <dbReference type="SAM" id="MobiDB-lite"/>
    </source>
</evidence>
<evidence type="ECO:0000256" key="7">
    <source>
        <dbReference type="SAM" id="Phobius"/>
    </source>
</evidence>
<feature type="compositionally biased region" description="Polar residues" evidence="6">
    <location>
        <begin position="316"/>
        <end position="326"/>
    </location>
</feature>
<feature type="transmembrane region" description="Helical" evidence="7">
    <location>
        <begin position="148"/>
        <end position="171"/>
    </location>
</feature>
<protein>
    <submittedName>
        <fullName evidence="8">Membrane protein</fullName>
    </submittedName>
</protein>
<proteinExistence type="predicted"/>
<keyword evidence="4 7" id="KW-1133">Transmembrane helix</keyword>
<reference evidence="8 9" key="1">
    <citation type="submission" date="2020-07" db="EMBL/GenBank/DDBJ databases">
        <title>Sequencing the genomes of 1000 actinobacteria strains.</title>
        <authorList>
            <person name="Klenk H.-P."/>
        </authorList>
    </citation>
    <scope>NUCLEOTIDE SEQUENCE [LARGE SCALE GENOMIC DNA]</scope>
    <source>
        <strain evidence="8 9">DSM 42178</strain>
    </source>
</reference>
<evidence type="ECO:0000256" key="2">
    <source>
        <dbReference type="ARBA" id="ARBA00022475"/>
    </source>
</evidence>
<keyword evidence="2" id="KW-1003">Cell membrane</keyword>
<feature type="transmembrane region" description="Helical" evidence="7">
    <location>
        <begin position="261"/>
        <end position="282"/>
    </location>
</feature>
<dbReference type="AlphaFoldDB" id="A0A852ZLM7"/>
<comment type="caution">
    <text evidence="8">The sequence shown here is derived from an EMBL/GenBank/DDBJ whole genome shotgun (WGS) entry which is preliminary data.</text>
</comment>
<evidence type="ECO:0000256" key="1">
    <source>
        <dbReference type="ARBA" id="ARBA00004651"/>
    </source>
</evidence>
<sequence>MATVSEAIEHGPRSPFRLPVAAWFQAVRRTGREFSYDTLSDRAAALTYYGVLSIFPAALVLVSVLGMLGPDTTDALLENLRQVAPGGTVDTVRNVLDDLQASRGAGLIAVAGLLGALWTASGYVSAFMRAANIVYDVPEGRPFLVTTAVRLLMAVCLTIAVVAGAVIVVFTGDLARDVGDALGLGQTAVTVWSIAKWPVLLLLMILIVSLLFWGSPNARPGGLRWIAPGGTLAVVIWLLASAGFAFYVANFGNYNRTYGTLAGVIVFLVWLWLTNLALLLGCELNAELARARAVAGGHYVADEPYVPLRDRRKVPETTNPALTPEQTPREEAAEVTGGAGAPAAPPAPGAGGVAADDGGRGGSRPAG</sequence>
<feature type="region of interest" description="Disordered" evidence="6">
    <location>
        <begin position="310"/>
        <end position="367"/>
    </location>
</feature>
<evidence type="ECO:0000256" key="4">
    <source>
        <dbReference type="ARBA" id="ARBA00022989"/>
    </source>
</evidence>
<comment type="subcellular location">
    <subcellularLocation>
        <location evidence="1">Cell membrane</location>
        <topology evidence="1">Multi-pass membrane protein</topology>
    </subcellularLocation>
</comment>